<dbReference type="EMBL" id="PVWK01000070">
    <property type="protein sequence ID" value="PSB28953.1"/>
    <property type="molecule type" value="Genomic_DNA"/>
</dbReference>
<sequence length="84" mass="9739">MNHANLRAKVWEEIEHIPDNKILELYQLVHGFRVSAEPTAANPMSFAGCWSDLPEGIYSDLLNDVHDRRQQAFSERRDRESNSD</sequence>
<protein>
    <recommendedName>
        <fullName evidence="3">DUF2281 domain-containing protein</fullName>
    </recommendedName>
</protein>
<keyword evidence="2" id="KW-1185">Reference proteome</keyword>
<evidence type="ECO:0000313" key="2">
    <source>
        <dbReference type="Proteomes" id="UP000239576"/>
    </source>
</evidence>
<dbReference type="Proteomes" id="UP000239576">
    <property type="component" value="Unassembled WGS sequence"/>
</dbReference>
<organism evidence="1 2">
    <name type="scientific">Stenomitos frigidus ULC18</name>
    <dbReference type="NCBI Taxonomy" id="2107698"/>
    <lineage>
        <taxon>Bacteria</taxon>
        <taxon>Bacillati</taxon>
        <taxon>Cyanobacteriota</taxon>
        <taxon>Cyanophyceae</taxon>
        <taxon>Leptolyngbyales</taxon>
        <taxon>Leptolyngbyaceae</taxon>
        <taxon>Stenomitos</taxon>
    </lineage>
</organism>
<reference evidence="1 2" key="2">
    <citation type="submission" date="2018-03" db="EMBL/GenBank/DDBJ databases">
        <title>The ancient ancestry and fast evolution of plastids.</title>
        <authorList>
            <person name="Moore K.R."/>
            <person name="Magnabosco C."/>
            <person name="Momper L."/>
            <person name="Gold D.A."/>
            <person name="Bosak T."/>
            <person name="Fournier G.P."/>
        </authorList>
    </citation>
    <scope>NUCLEOTIDE SEQUENCE [LARGE SCALE GENOMIC DNA]</scope>
    <source>
        <strain evidence="1 2">ULC18</strain>
    </source>
</reference>
<accession>A0A2T1E8A3</accession>
<dbReference type="RefSeq" id="WP_106256604.1">
    <property type="nucleotide sequence ID" value="NZ_CAWNSW010000099.1"/>
</dbReference>
<dbReference type="OrthoDB" id="467338at2"/>
<comment type="caution">
    <text evidence="1">The sequence shown here is derived from an EMBL/GenBank/DDBJ whole genome shotgun (WGS) entry which is preliminary data.</text>
</comment>
<evidence type="ECO:0000313" key="1">
    <source>
        <dbReference type="EMBL" id="PSB28953.1"/>
    </source>
</evidence>
<name>A0A2T1E8A3_9CYAN</name>
<reference evidence="2" key="1">
    <citation type="submission" date="2018-02" db="EMBL/GenBank/DDBJ databases">
        <authorList>
            <person name="Moore K."/>
            <person name="Momper L."/>
        </authorList>
    </citation>
    <scope>NUCLEOTIDE SEQUENCE [LARGE SCALE GENOMIC DNA]</scope>
    <source>
        <strain evidence="2">ULC18</strain>
    </source>
</reference>
<gene>
    <name evidence="1" type="ORF">C7B82_12370</name>
</gene>
<proteinExistence type="predicted"/>
<evidence type="ECO:0008006" key="3">
    <source>
        <dbReference type="Google" id="ProtNLM"/>
    </source>
</evidence>
<dbReference type="AlphaFoldDB" id="A0A2T1E8A3"/>